<dbReference type="InterPro" id="IPR019657">
    <property type="entry name" value="ComFB"/>
</dbReference>
<dbReference type="Proteomes" id="UP000464262">
    <property type="component" value="Chromosome 2"/>
</dbReference>
<proteinExistence type="predicted"/>
<reference evidence="1 2" key="1">
    <citation type="submission" date="2020-01" db="EMBL/GenBank/DDBJ databases">
        <title>Whole genome and functional gene identification of agarase of Vibrio HN897.</title>
        <authorList>
            <person name="Liu Y."/>
            <person name="Zhao Z."/>
        </authorList>
    </citation>
    <scope>NUCLEOTIDE SEQUENCE [LARGE SCALE GENOMIC DNA]</scope>
    <source>
        <strain evidence="1 2">HN897</strain>
    </source>
</reference>
<protein>
    <submittedName>
        <fullName evidence="1">Competence protein ComFB</fullName>
    </submittedName>
</protein>
<dbReference type="KEGG" id="vas:GT360_17025"/>
<name>A0A7Z2T6J8_9VIBR</name>
<dbReference type="EMBL" id="CP047476">
    <property type="protein sequence ID" value="QIA65256.1"/>
    <property type="molecule type" value="Genomic_DNA"/>
</dbReference>
<evidence type="ECO:0000313" key="2">
    <source>
        <dbReference type="Proteomes" id="UP000464262"/>
    </source>
</evidence>
<dbReference type="RefSeq" id="WP_164650156.1">
    <property type="nucleotide sequence ID" value="NZ_CP047476.1"/>
</dbReference>
<dbReference type="Pfam" id="PF10719">
    <property type="entry name" value="ComFB"/>
    <property type="match status" value="1"/>
</dbReference>
<sequence length="125" mass="14385">MKISVDVHNYMETLVGKAFLQMELDQKFNDDQLADIACIALGQLKPLYIRHDIDFLSSLAEERMIALSTSTEVAINNAVEFIINDRRLERDVSDLPAHCVSRYADEDQELEWFEKPILSRAKINN</sequence>
<gene>
    <name evidence="1" type="ORF">GT360_17025</name>
</gene>
<organism evidence="1 2">
    <name type="scientific">Vibrio astriarenae</name>
    <dbReference type="NCBI Taxonomy" id="1481923"/>
    <lineage>
        <taxon>Bacteria</taxon>
        <taxon>Pseudomonadati</taxon>
        <taxon>Pseudomonadota</taxon>
        <taxon>Gammaproteobacteria</taxon>
        <taxon>Vibrionales</taxon>
        <taxon>Vibrionaceae</taxon>
        <taxon>Vibrio</taxon>
    </lineage>
</organism>
<keyword evidence="2" id="KW-1185">Reference proteome</keyword>
<evidence type="ECO:0000313" key="1">
    <source>
        <dbReference type="EMBL" id="QIA65256.1"/>
    </source>
</evidence>
<dbReference type="AlphaFoldDB" id="A0A7Z2T6J8"/>
<accession>A0A7Z2T6J8</accession>